<evidence type="ECO:0000256" key="2">
    <source>
        <dbReference type="PROSITE-ProRule" id="PRU00497"/>
    </source>
</evidence>
<dbReference type="Pfam" id="PF00379">
    <property type="entry name" value="Chitin_bind_4"/>
    <property type="match status" value="1"/>
</dbReference>
<feature type="chain" id="PRO_5042826686" evidence="3">
    <location>
        <begin position="18"/>
        <end position="121"/>
    </location>
</feature>
<keyword evidence="5" id="KW-1185">Reference proteome</keyword>
<organism evidence="4 5">
    <name type="scientific">Pyrocoelia pectoralis</name>
    <dbReference type="NCBI Taxonomy" id="417401"/>
    <lineage>
        <taxon>Eukaryota</taxon>
        <taxon>Metazoa</taxon>
        <taxon>Ecdysozoa</taxon>
        <taxon>Arthropoda</taxon>
        <taxon>Hexapoda</taxon>
        <taxon>Insecta</taxon>
        <taxon>Pterygota</taxon>
        <taxon>Neoptera</taxon>
        <taxon>Endopterygota</taxon>
        <taxon>Coleoptera</taxon>
        <taxon>Polyphaga</taxon>
        <taxon>Elateriformia</taxon>
        <taxon>Elateroidea</taxon>
        <taxon>Lampyridae</taxon>
        <taxon>Lampyrinae</taxon>
        <taxon>Pyrocoelia</taxon>
    </lineage>
</organism>
<sequence>MYFKLALVSFVVVACNAQYFGYGYGSAGYGGHGHAVDYHAHPKYEFKYGVADAHTGDNKNQYEVRDGDVVHGEYSLHEADGTIRTVKYRADDKNGFNAHVIRSGHAGHPQHYAPHGHFGHY</sequence>
<dbReference type="Proteomes" id="UP001329430">
    <property type="component" value="Chromosome 3"/>
</dbReference>
<dbReference type="PROSITE" id="PS51155">
    <property type="entry name" value="CHIT_BIND_RR_2"/>
    <property type="match status" value="1"/>
</dbReference>
<dbReference type="GO" id="GO:0042302">
    <property type="term" value="F:structural constituent of cuticle"/>
    <property type="evidence" value="ECO:0007669"/>
    <property type="project" value="UniProtKB-UniRule"/>
</dbReference>
<dbReference type="PRINTS" id="PR00947">
    <property type="entry name" value="CUTICLE"/>
</dbReference>
<dbReference type="PANTHER" id="PTHR12236:SF76">
    <property type="entry name" value="ADULT-SPECIFIC CUTICULAR PROTEIN ACP-20-LIKE PROTEIN"/>
    <property type="match status" value="1"/>
</dbReference>
<keyword evidence="3" id="KW-0732">Signal</keyword>
<dbReference type="InterPro" id="IPR000618">
    <property type="entry name" value="Insect_cuticle"/>
</dbReference>
<dbReference type="PROSITE" id="PS00233">
    <property type="entry name" value="CHIT_BIND_RR_1"/>
    <property type="match status" value="1"/>
</dbReference>
<proteinExistence type="predicted"/>
<accession>A0AAN7VMX7</accession>
<keyword evidence="1 2" id="KW-0193">Cuticle</keyword>
<evidence type="ECO:0000313" key="5">
    <source>
        <dbReference type="Proteomes" id="UP001329430"/>
    </source>
</evidence>
<evidence type="ECO:0000256" key="3">
    <source>
        <dbReference type="SAM" id="SignalP"/>
    </source>
</evidence>
<dbReference type="GO" id="GO:0031012">
    <property type="term" value="C:extracellular matrix"/>
    <property type="evidence" value="ECO:0007669"/>
    <property type="project" value="TreeGrafter"/>
</dbReference>
<dbReference type="AlphaFoldDB" id="A0AAN7VMX7"/>
<gene>
    <name evidence="4" type="ORF">RI129_005533</name>
</gene>
<evidence type="ECO:0000313" key="4">
    <source>
        <dbReference type="EMBL" id="KAK5647069.1"/>
    </source>
</evidence>
<reference evidence="4 5" key="1">
    <citation type="journal article" date="2024" name="Insects">
        <title>An Improved Chromosome-Level Genome Assembly of the Firefly Pyrocoelia pectoralis.</title>
        <authorList>
            <person name="Fu X."/>
            <person name="Meyer-Rochow V.B."/>
            <person name="Ballantyne L."/>
            <person name="Zhu X."/>
        </authorList>
    </citation>
    <scope>NUCLEOTIDE SEQUENCE [LARGE SCALE GENOMIC DNA]</scope>
    <source>
        <strain evidence="4">XCY_ONT2</strain>
    </source>
</reference>
<dbReference type="PANTHER" id="PTHR12236">
    <property type="entry name" value="STRUCTURAL CONTITUENT OF CUTICLE"/>
    <property type="match status" value="1"/>
</dbReference>
<dbReference type="InterPro" id="IPR031311">
    <property type="entry name" value="CHIT_BIND_RR_consensus"/>
</dbReference>
<feature type="signal peptide" evidence="3">
    <location>
        <begin position="1"/>
        <end position="17"/>
    </location>
</feature>
<dbReference type="GO" id="GO:0005615">
    <property type="term" value="C:extracellular space"/>
    <property type="evidence" value="ECO:0007669"/>
    <property type="project" value="TreeGrafter"/>
</dbReference>
<comment type="caution">
    <text evidence="4">The sequence shown here is derived from an EMBL/GenBank/DDBJ whole genome shotgun (WGS) entry which is preliminary data.</text>
</comment>
<dbReference type="InterPro" id="IPR051217">
    <property type="entry name" value="Insect_Cuticle_Struc_Prot"/>
</dbReference>
<dbReference type="PROSITE" id="PS51257">
    <property type="entry name" value="PROKAR_LIPOPROTEIN"/>
    <property type="match status" value="1"/>
</dbReference>
<evidence type="ECO:0000256" key="1">
    <source>
        <dbReference type="ARBA" id="ARBA00022460"/>
    </source>
</evidence>
<name>A0AAN7VMX7_9COLE</name>
<protein>
    <submittedName>
        <fullName evidence="4">Uncharacterized protein</fullName>
    </submittedName>
</protein>
<dbReference type="EMBL" id="JAVRBK010000003">
    <property type="protein sequence ID" value="KAK5647069.1"/>
    <property type="molecule type" value="Genomic_DNA"/>
</dbReference>